<reference evidence="1" key="1">
    <citation type="submission" date="2019-07" db="EMBL/GenBank/DDBJ databases">
        <title>The discovery of a new lineage B mimivirus raises questions about particles surface fibrils.</title>
        <authorList>
            <person name="Silva L.K.S."/>
            <person name="Rodrigues R.A.L."/>
            <person name="Andrade A.C.S.P."/>
            <person name="Hikida H."/>
            <person name="Andreani J."/>
            <person name="Levasseur A."/>
            <person name="La Scola B."/>
            <person name="Abrahao J.S."/>
        </authorList>
    </citation>
    <scope>NUCLEOTIDE SEQUENCE</scope>
    <source>
        <strain evidence="1">B60</strain>
    </source>
</reference>
<sequence>MLRVFEFVDLETGLCHGKYYHQKPIRAASKAFSVYAKKIGTINPNIKYKIVIKECTKNRPEKYFYYEAIRIKYTYPATVNIENKTITFNHINNLQKIPAFPIIEPVKKLECLENIEVIQKNIEKNSPKTCIITIDL</sequence>
<proteinExistence type="predicted"/>
<organism evidence="1">
    <name type="scientific">Borely moumouvirus</name>
    <dbReference type="NCBI Taxonomy" id="2712067"/>
    <lineage>
        <taxon>Viruses</taxon>
        <taxon>Varidnaviria</taxon>
        <taxon>Bamfordvirae</taxon>
        <taxon>Nucleocytoviricota</taxon>
        <taxon>Megaviricetes</taxon>
        <taxon>Imitervirales</taxon>
        <taxon>Mimiviridae</taxon>
        <taxon>Megamimivirinae</taxon>
        <taxon>Moumouvirus</taxon>
    </lineage>
</organism>
<protein>
    <submittedName>
        <fullName evidence="1">Uncharacterized protein</fullName>
    </submittedName>
</protein>
<name>A0A6G6ABT2_9VIRU</name>
<accession>A0A6G6ABT2</accession>
<dbReference type="EMBL" id="MN175499">
    <property type="protein sequence ID" value="QID05861.1"/>
    <property type="molecule type" value="Genomic_DNA"/>
</dbReference>
<evidence type="ECO:0000313" key="1">
    <source>
        <dbReference type="EMBL" id="QID05861.1"/>
    </source>
</evidence>